<reference evidence="2 3" key="1">
    <citation type="submission" date="2024-02" db="EMBL/GenBank/DDBJ databases">
        <title>de novo genome assembly of Solanum bulbocastanum strain 11H21.</title>
        <authorList>
            <person name="Hosaka A.J."/>
        </authorList>
    </citation>
    <scope>NUCLEOTIDE SEQUENCE [LARGE SCALE GENOMIC DNA]</scope>
    <source>
        <tissue evidence="2">Young leaves</tissue>
    </source>
</reference>
<dbReference type="AlphaFoldDB" id="A0AAN8TEB3"/>
<protein>
    <submittedName>
        <fullName evidence="2">Uncharacterized protein</fullName>
    </submittedName>
</protein>
<proteinExistence type="predicted"/>
<name>A0AAN8TEB3_SOLBU</name>
<evidence type="ECO:0000313" key="2">
    <source>
        <dbReference type="EMBL" id="KAK6786389.1"/>
    </source>
</evidence>
<sequence>MQLEQLDNSNIEQSKQEKIS</sequence>
<gene>
    <name evidence="2" type="ORF">RDI58_014914</name>
</gene>
<dbReference type="Proteomes" id="UP001371456">
    <property type="component" value="Unassembled WGS sequence"/>
</dbReference>
<accession>A0AAN8TEB3</accession>
<feature type="compositionally biased region" description="Polar residues" evidence="1">
    <location>
        <begin position="1"/>
        <end position="13"/>
    </location>
</feature>
<comment type="caution">
    <text evidence="2">The sequence shown here is derived from an EMBL/GenBank/DDBJ whole genome shotgun (WGS) entry which is preliminary data.</text>
</comment>
<evidence type="ECO:0000313" key="3">
    <source>
        <dbReference type="Proteomes" id="UP001371456"/>
    </source>
</evidence>
<evidence type="ECO:0000256" key="1">
    <source>
        <dbReference type="SAM" id="MobiDB-lite"/>
    </source>
</evidence>
<organism evidence="2 3">
    <name type="scientific">Solanum bulbocastanum</name>
    <name type="common">Wild potato</name>
    <dbReference type="NCBI Taxonomy" id="147425"/>
    <lineage>
        <taxon>Eukaryota</taxon>
        <taxon>Viridiplantae</taxon>
        <taxon>Streptophyta</taxon>
        <taxon>Embryophyta</taxon>
        <taxon>Tracheophyta</taxon>
        <taxon>Spermatophyta</taxon>
        <taxon>Magnoliopsida</taxon>
        <taxon>eudicotyledons</taxon>
        <taxon>Gunneridae</taxon>
        <taxon>Pentapetalae</taxon>
        <taxon>asterids</taxon>
        <taxon>lamiids</taxon>
        <taxon>Solanales</taxon>
        <taxon>Solanaceae</taxon>
        <taxon>Solanoideae</taxon>
        <taxon>Solaneae</taxon>
        <taxon>Solanum</taxon>
    </lineage>
</organism>
<dbReference type="EMBL" id="JBANQN010000006">
    <property type="protein sequence ID" value="KAK6786389.1"/>
    <property type="molecule type" value="Genomic_DNA"/>
</dbReference>
<keyword evidence="3" id="KW-1185">Reference proteome</keyword>
<feature type="region of interest" description="Disordered" evidence="1">
    <location>
        <begin position="1"/>
        <end position="20"/>
    </location>
</feature>